<reference evidence="1 2" key="1">
    <citation type="submission" date="2018-11" db="EMBL/GenBank/DDBJ databases">
        <authorList>
            <consortium name="Pathogen Informatics"/>
        </authorList>
    </citation>
    <scope>NUCLEOTIDE SEQUENCE [LARGE SCALE GENOMIC DNA]</scope>
</reference>
<name>A0A3P7MKQ8_DIBLA</name>
<proteinExistence type="predicted"/>
<keyword evidence="2" id="KW-1185">Reference proteome</keyword>
<sequence>MSEFIVLCERHSSVYSISMVLVLTQLQEQQQQNAAKNAAPPKNADSLRTRAITAASHGSTCWGQLLDRCVLEAKRALKRHVVSCCC</sequence>
<evidence type="ECO:0000313" key="1">
    <source>
        <dbReference type="EMBL" id="VDN30164.1"/>
    </source>
</evidence>
<dbReference type="EMBL" id="UYRU01079512">
    <property type="protein sequence ID" value="VDN30164.1"/>
    <property type="molecule type" value="Genomic_DNA"/>
</dbReference>
<accession>A0A3P7MKQ8</accession>
<dbReference type="AlphaFoldDB" id="A0A3P7MKQ8"/>
<dbReference type="Proteomes" id="UP000281553">
    <property type="component" value="Unassembled WGS sequence"/>
</dbReference>
<protein>
    <submittedName>
        <fullName evidence="1">Uncharacterized protein</fullName>
    </submittedName>
</protein>
<organism evidence="1 2">
    <name type="scientific">Dibothriocephalus latus</name>
    <name type="common">Fish tapeworm</name>
    <name type="synonym">Diphyllobothrium latum</name>
    <dbReference type="NCBI Taxonomy" id="60516"/>
    <lineage>
        <taxon>Eukaryota</taxon>
        <taxon>Metazoa</taxon>
        <taxon>Spiralia</taxon>
        <taxon>Lophotrochozoa</taxon>
        <taxon>Platyhelminthes</taxon>
        <taxon>Cestoda</taxon>
        <taxon>Eucestoda</taxon>
        <taxon>Diphyllobothriidea</taxon>
        <taxon>Diphyllobothriidae</taxon>
        <taxon>Dibothriocephalus</taxon>
    </lineage>
</organism>
<gene>
    <name evidence="1" type="ORF">DILT_LOCUS15489</name>
</gene>
<evidence type="ECO:0000313" key="2">
    <source>
        <dbReference type="Proteomes" id="UP000281553"/>
    </source>
</evidence>
<dbReference type="OrthoDB" id="27109at2759"/>